<dbReference type="EMBL" id="BSYA01000203">
    <property type="protein sequence ID" value="GMG36509.1"/>
    <property type="molecule type" value="Genomic_DNA"/>
</dbReference>
<dbReference type="GO" id="GO:0005737">
    <property type="term" value="C:cytoplasm"/>
    <property type="evidence" value="ECO:0007669"/>
    <property type="project" value="TreeGrafter"/>
</dbReference>
<dbReference type="GO" id="GO:0016616">
    <property type="term" value="F:oxidoreductase activity, acting on the CH-OH group of donors, NAD or NADP as acceptor"/>
    <property type="evidence" value="ECO:0007669"/>
    <property type="project" value="TreeGrafter"/>
</dbReference>
<evidence type="ECO:0000313" key="4">
    <source>
        <dbReference type="EMBL" id="GMG36509.1"/>
    </source>
</evidence>
<keyword evidence="2" id="KW-0560">Oxidoreductase</keyword>
<proteinExistence type="inferred from homology"/>
<dbReference type="Gene3D" id="3.40.50.720">
    <property type="entry name" value="NAD(P)-binding Rossmann-like Domain"/>
    <property type="match status" value="1"/>
</dbReference>
<sequence length="304" mass="33588">MVATTARTDTRTFGPQASNIRPCKRSPGSHITLGGEEFFAWLVSIVTSIPALKFTASGMGLDVAQELDKTGLWKVHIIGSNANRGEEAAASLRNTIFHQVDVTKYEQQGAAFDKIFNEERRLDFVLANAGIAEDTTMFFARHPTGIPPPPDMTGLTDINFTGAIYTSYLAMHYFRRSPEKTKGNRHLIIMSNGLVGFTRSVGKRLLDEGVKVNTVCPGVVLTPLMTTELQAFFPEKIVMKMSDVTNVVLKLISGTEVTDSNGTSVPSDQLHSRAILISGKQYHYVEMPEYFDEKTQLTHQHMMG</sequence>
<organism evidence="4 5">
    <name type="scientific">Aspergillus oryzae</name>
    <name type="common">Yellow koji mold</name>
    <dbReference type="NCBI Taxonomy" id="5062"/>
    <lineage>
        <taxon>Eukaryota</taxon>
        <taxon>Fungi</taxon>
        <taxon>Dikarya</taxon>
        <taxon>Ascomycota</taxon>
        <taxon>Pezizomycotina</taxon>
        <taxon>Eurotiomycetes</taxon>
        <taxon>Eurotiomycetidae</taxon>
        <taxon>Eurotiales</taxon>
        <taxon>Aspergillaceae</taxon>
        <taxon>Aspergillus</taxon>
        <taxon>Aspergillus subgen. Circumdati</taxon>
    </lineage>
</organism>
<reference evidence="4" key="1">
    <citation type="submission" date="2023-04" db="EMBL/GenBank/DDBJ databases">
        <title>Aspergillus oryzae NBRC 4228.</title>
        <authorList>
            <person name="Ichikawa N."/>
            <person name="Sato H."/>
            <person name="Tonouchi N."/>
        </authorList>
    </citation>
    <scope>NUCLEOTIDE SEQUENCE</scope>
    <source>
        <strain evidence="4">NBRC 4228</strain>
    </source>
</reference>
<protein>
    <submittedName>
        <fullName evidence="4">Unnamed protein product</fullName>
    </submittedName>
</protein>
<accession>A0AAN4YSK5</accession>
<comment type="caution">
    <text evidence="4">The sequence shown here is derived from an EMBL/GenBank/DDBJ whole genome shotgun (WGS) entry which is preliminary data.</text>
</comment>
<gene>
    <name evidence="4" type="ORF">Aory04_001153000</name>
</gene>
<evidence type="ECO:0000313" key="5">
    <source>
        <dbReference type="Proteomes" id="UP001165205"/>
    </source>
</evidence>
<dbReference type="Pfam" id="PF13561">
    <property type="entry name" value="adh_short_C2"/>
    <property type="match status" value="1"/>
</dbReference>
<comment type="similarity">
    <text evidence="1">Belongs to the short-chain dehydrogenases/reductases (SDR) family.</text>
</comment>
<dbReference type="PANTHER" id="PTHR44229">
    <property type="entry name" value="15-HYDROXYPROSTAGLANDIN DEHYDROGENASE [NAD(+)]"/>
    <property type="match status" value="1"/>
</dbReference>
<dbReference type="AlphaFoldDB" id="A0AAN4YSK5"/>
<evidence type="ECO:0000256" key="1">
    <source>
        <dbReference type="ARBA" id="ARBA00006484"/>
    </source>
</evidence>
<dbReference type="PRINTS" id="PR00081">
    <property type="entry name" value="GDHRDH"/>
</dbReference>
<name>A0AAN4YSK5_ASPOZ</name>
<dbReference type="InterPro" id="IPR036291">
    <property type="entry name" value="NAD(P)-bd_dom_sf"/>
</dbReference>
<dbReference type="SUPFAM" id="SSF51735">
    <property type="entry name" value="NAD(P)-binding Rossmann-fold domains"/>
    <property type="match status" value="1"/>
</dbReference>
<dbReference type="Proteomes" id="UP001165205">
    <property type="component" value="Unassembled WGS sequence"/>
</dbReference>
<dbReference type="InterPro" id="IPR002347">
    <property type="entry name" value="SDR_fam"/>
</dbReference>
<feature type="compositionally biased region" description="Polar residues" evidence="3">
    <location>
        <begin position="1"/>
        <end position="19"/>
    </location>
</feature>
<evidence type="ECO:0000256" key="3">
    <source>
        <dbReference type="SAM" id="MobiDB-lite"/>
    </source>
</evidence>
<dbReference type="PANTHER" id="PTHR44229:SF4">
    <property type="entry name" value="15-HYDROXYPROSTAGLANDIN DEHYDROGENASE [NAD(+)]"/>
    <property type="match status" value="1"/>
</dbReference>
<evidence type="ECO:0000256" key="2">
    <source>
        <dbReference type="ARBA" id="ARBA00023002"/>
    </source>
</evidence>
<feature type="region of interest" description="Disordered" evidence="3">
    <location>
        <begin position="1"/>
        <end position="25"/>
    </location>
</feature>